<dbReference type="SUPFAM" id="SSF48652">
    <property type="entry name" value="Tetraspanin"/>
    <property type="match status" value="1"/>
</dbReference>
<dbReference type="GO" id="GO:1900746">
    <property type="term" value="P:regulation of vascular endothelial growth factor signaling pathway"/>
    <property type="evidence" value="ECO:0007669"/>
    <property type="project" value="TreeGrafter"/>
</dbReference>
<evidence type="ECO:0000256" key="5">
    <source>
        <dbReference type="SAM" id="Phobius"/>
    </source>
</evidence>
<dbReference type="GeneTree" id="ENSGT00940000166983"/>
<dbReference type="PANTHER" id="PTHR19282">
    <property type="entry name" value="TETRASPANIN"/>
    <property type="match status" value="1"/>
</dbReference>
<feature type="transmembrane region" description="Helical" evidence="5">
    <location>
        <begin position="340"/>
        <end position="373"/>
    </location>
</feature>
<evidence type="ECO:0000313" key="6">
    <source>
        <dbReference type="Ensembl" id="ENSHCOP00000020322.1"/>
    </source>
</evidence>
<keyword evidence="7" id="KW-1185">Reference proteome</keyword>
<evidence type="ECO:0000256" key="4">
    <source>
        <dbReference type="ARBA" id="ARBA00023136"/>
    </source>
</evidence>
<feature type="transmembrane region" description="Helical" evidence="5">
    <location>
        <begin position="152"/>
        <end position="178"/>
    </location>
</feature>
<dbReference type="InterPro" id="IPR008952">
    <property type="entry name" value="Tetraspanin_EC2_sf"/>
</dbReference>
<accession>A0A3Q2Z2W4</accession>
<dbReference type="Proteomes" id="UP000264820">
    <property type="component" value="Unplaced"/>
</dbReference>
<evidence type="ECO:0000313" key="7">
    <source>
        <dbReference type="Proteomes" id="UP000264820"/>
    </source>
</evidence>
<dbReference type="Gene3D" id="1.10.1450.10">
    <property type="entry name" value="Tetraspanin"/>
    <property type="match status" value="1"/>
</dbReference>
<sequence length="407" mass="44758">MMRADLRTGTRSRVTITKLECPLVAKMTRCSQTIRQTTRAFQPLVSQPWIFPLSSRRRPLAQLSPAPLTVQEANMTQVNRCVKLSLIVSNIFFAIVGGAIIALALLLQLLTRLNGASLEGRGSALILLYVVGTITMVVAAVGAYGAHRQSRVALIVFLVCMVIGTLMMLRVGIPLAAVRPEVEGLMSRRFGELLPLDEADEKTKEIADGVQEMMQCCGVFSYDDWRQNIPDSCLCDEAARLEGKCQVVNYNLMMLQMRKSVFRQPCFPLIVHYVLLAFDIVMGIAFVLALLAVRGVLWGGGGAPDEEVRLPPGEFRRQGRVTAESQVADLACVQPCFPLIVHYVLLAFDIVMGIAFVLALLALLGLTLSSILIHQLRAGRRPAVMLVPAIFKPAPPKYQELQNAPVY</sequence>
<reference evidence="6" key="2">
    <citation type="submission" date="2025-09" db="UniProtKB">
        <authorList>
            <consortium name="Ensembl"/>
        </authorList>
    </citation>
    <scope>IDENTIFICATION</scope>
</reference>
<keyword evidence="4 5" id="KW-0472">Membrane</keyword>
<dbReference type="AlphaFoldDB" id="A0A3Q2Z2W4"/>
<dbReference type="GO" id="GO:0005886">
    <property type="term" value="C:plasma membrane"/>
    <property type="evidence" value="ECO:0007669"/>
    <property type="project" value="TreeGrafter"/>
</dbReference>
<keyword evidence="3 5" id="KW-1133">Transmembrane helix</keyword>
<evidence type="ECO:0000256" key="2">
    <source>
        <dbReference type="ARBA" id="ARBA00022692"/>
    </source>
</evidence>
<feature type="transmembrane region" description="Helical" evidence="5">
    <location>
        <begin position="84"/>
        <end position="110"/>
    </location>
</feature>
<dbReference type="PANTHER" id="PTHR19282:SF456">
    <property type="entry name" value="CD63 MOLECULE"/>
    <property type="match status" value="1"/>
</dbReference>
<name>A0A3Q2Z2W4_HIPCM</name>
<feature type="transmembrane region" description="Helical" evidence="5">
    <location>
        <begin position="122"/>
        <end position="146"/>
    </location>
</feature>
<organism evidence="6 7">
    <name type="scientific">Hippocampus comes</name>
    <name type="common">Tiger tail seahorse</name>
    <dbReference type="NCBI Taxonomy" id="109280"/>
    <lineage>
        <taxon>Eukaryota</taxon>
        <taxon>Metazoa</taxon>
        <taxon>Chordata</taxon>
        <taxon>Craniata</taxon>
        <taxon>Vertebrata</taxon>
        <taxon>Euteleostomi</taxon>
        <taxon>Actinopterygii</taxon>
        <taxon>Neopterygii</taxon>
        <taxon>Teleostei</taxon>
        <taxon>Neoteleostei</taxon>
        <taxon>Acanthomorphata</taxon>
        <taxon>Syngnathiaria</taxon>
        <taxon>Syngnathiformes</taxon>
        <taxon>Syngnathoidei</taxon>
        <taxon>Syngnathidae</taxon>
        <taxon>Hippocampus</taxon>
    </lineage>
</organism>
<dbReference type="InterPro" id="IPR018499">
    <property type="entry name" value="Tetraspanin/Peripherin"/>
</dbReference>
<reference evidence="6" key="1">
    <citation type="submission" date="2025-08" db="UniProtKB">
        <authorList>
            <consortium name="Ensembl"/>
        </authorList>
    </citation>
    <scope>IDENTIFICATION</scope>
</reference>
<protein>
    <submittedName>
        <fullName evidence="6">Tetraspanin-8-like</fullName>
    </submittedName>
</protein>
<dbReference type="Ensembl" id="ENSHCOT00000006458.1">
    <property type="protein sequence ID" value="ENSHCOP00000020322.1"/>
    <property type="gene ID" value="ENSHCOG00000006304.1"/>
</dbReference>
<evidence type="ECO:0000256" key="3">
    <source>
        <dbReference type="ARBA" id="ARBA00022989"/>
    </source>
</evidence>
<feature type="transmembrane region" description="Helical" evidence="5">
    <location>
        <begin position="266"/>
        <end position="293"/>
    </location>
</feature>
<dbReference type="OMA" id="IMIHQLR"/>
<evidence type="ECO:0000256" key="1">
    <source>
        <dbReference type="ARBA" id="ARBA00004141"/>
    </source>
</evidence>
<keyword evidence="2 5" id="KW-0812">Transmembrane</keyword>
<proteinExistence type="predicted"/>
<comment type="subcellular location">
    <subcellularLocation>
        <location evidence="1">Membrane</location>
        <topology evidence="1">Multi-pass membrane protein</topology>
    </subcellularLocation>
</comment>
<dbReference type="Pfam" id="PF00335">
    <property type="entry name" value="Tetraspanin"/>
    <property type="match status" value="1"/>
</dbReference>